<reference evidence="3" key="2">
    <citation type="journal article" date="2023" name="Int. J. Mol. Sci.">
        <title>De Novo Assembly and Annotation of 11 Diverse Shrub Willow (Salix) Genomes Reveals Novel Gene Organization in Sex-Linked Regions.</title>
        <authorList>
            <person name="Hyden B."/>
            <person name="Feng K."/>
            <person name="Yates T.B."/>
            <person name="Jawdy S."/>
            <person name="Cereghino C."/>
            <person name="Smart L.B."/>
            <person name="Muchero W."/>
        </authorList>
    </citation>
    <scope>NUCLEOTIDE SEQUENCE</scope>
    <source>
        <tissue evidence="3">Shoot tip</tissue>
    </source>
</reference>
<organism evidence="3 4">
    <name type="scientific">Salix purpurea</name>
    <name type="common">Purple osier willow</name>
    <dbReference type="NCBI Taxonomy" id="77065"/>
    <lineage>
        <taxon>Eukaryota</taxon>
        <taxon>Viridiplantae</taxon>
        <taxon>Streptophyta</taxon>
        <taxon>Embryophyta</taxon>
        <taxon>Tracheophyta</taxon>
        <taxon>Spermatophyta</taxon>
        <taxon>Magnoliopsida</taxon>
        <taxon>eudicotyledons</taxon>
        <taxon>Gunneridae</taxon>
        <taxon>Pentapetalae</taxon>
        <taxon>rosids</taxon>
        <taxon>fabids</taxon>
        <taxon>Malpighiales</taxon>
        <taxon>Salicaceae</taxon>
        <taxon>Saliceae</taxon>
        <taxon>Salix</taxon>
    </lineage>
</organism>
<dbReference type="GO" id="GO:0005737">
    <property type="term" value="C:cytoplasm"/>
    <property type="evidence" value="ECO:0007669"/>
    <property type="project" value="TreeGrafter"/>
</dbReference>
<gene>
    <name evidence="3" type="ORF">OIU79_010889</name>
</gene>
<dbReference type="InterPro" id="IPR011990">
    <property type="entry name" value="TPR-like_helical_dom_sf"/>
</dbReference>
<dbReference type="PANTHER" id="PTHR22767:SF2">
    <property type="entry name" value="N(ALPHA)-ACETYLTRANSFERASE 15_16, ISOFORM A"/>
    <property type="match status" value="1"/>
</dbReference>
<dbReference type="Proteomes" id="UP001151532">
    <property type="component" value="Chromosome 3"/>
</dbReference>
<dbReference type="SUPFAM" id="SSF48452">
    <property type="entry name" value="TPR-like"/>
    <property type="match status" value="1"/>
</dbReference>
<accession>A0A9Q0QH32</accession>
<evidence type="ECO:0000256" key="2">
    <source>
        <dbReference type="ARBA" id="ARBA00022803"/>
    </source>
</evidence>
<evidence type="ECO:0000313" key="4">
    <source>
        <dbReference type="Proteomes" id="UP001151532"/>
    </source>
</evidence>
<dbReference type="Gene3D" id="1.25.40.1040">
    <property type="match status" value="1"/>
</dbReference>
<protein>
    <submittedName>
        <fullName evidence="3">Uncharacterized protein</fullName>
    </submittedName>
</protein>
<dbReference type="PANTHER" id="PTHR22767">
    <property type="entry name" value="N-TERMINAL ACETYLTRANSFERASE-RELATED"/>
    <property type="match status" value="1"/>
</dbReference>
<proteinExistence type="predicted"/>
<dbReference type="AlphaFoldDB" id="A0A9Q0QH32"/>
<comment type="caution">
    <text evidence="3">The sequence shown here is derived from an EMBL/GenBank/DDBJ whole genome shotgun (WGS) entry which is preliminary data.</text>
</comment>
<evidence type="ECO:0000256" key="1">
    <source>
        <dbReference type="ARBA" id="ARBA00022737"/>
    </source>
</evidence>
<dbReference type="OrthoDB" id="10263032at2759"/>
<reference evidence="3" key="1">
    <citation type="submission" date="2022-11" db="EMBL/GenBank/DDBJ databases">
        <authorList>
            <person name="Hyden B.L."/>
            <person name="Feng K."/>
            <person name="Yates T."/>
            <person name="Jawdy S."/>
            <person name="Smart L.B."/>
            <person name="Muchero W."/>
        </authorList>
    </citation>
    <scope>NUCLEOTIDE SEQUENCE</scope>
    <source>
        <tissue evidence="3">Shoot tip</tissue>
    </source>
</reference>
<keyword evidence="1" id="KW-0677">Repeat</keyword>
<keyword evidence="4" id="KW-1185">Reference proteome</keyword>
<dbReference type="EMBL" id="JAPFFK010000016">
    <property type="protein sequence ID" value="KAJ6706331.1"/>
    <property type="molecule type" value="Genomic_DNA"/>
</dbReference>
<keyword evidence="2" id="KW-0802">TPR repeat</keyword>
<sequence length="263" mass="29974">MRDLTGFVETRQQLLSLKPNHRMNWIGFAVAHHLNSDGSKAVEILEAYEGTLDDDYPPDNERCESLLEECGSLERAIEELHKKESKIVDKLSYKEQEVSLLVKLGRLEEGAELYKALLSINPDNYRYYEGLQKCVGLHAENGLSSSDIDQLDALYKSLGQQYTWSSAVKRIPLDFLQGEKFLVAAENYIRPLLTKGVPSLFSDLSPLYDHPGKADILEKLILELEHSLRISGGYPGRAEKEPPSTLMWTLYNMMLLWVKLMRL</sequence>
<dbReference type="Pfam" id="PF12569">
    <property type="entry name" value="NatA_aux_su"/>
    <property type="match status" value="1"/>
</dbReference>
<name>A0A9Q0QH32_SALPP</name>
<dbReference type="InterPro" id="IPR021183">
    <property type="entry name" value="NatA_aux_su"/>
</dbReference>
<evidence type="ECO:0000313" key="3">
    <source>
        <dbReference type="EMBL" id="KAJ6706331.1"/>
    </source>
</evidence>